<evidence type="ECO:0000259" key="8">
    <source>
        <dbReference type="PROSITE" id="PS51324"/>
    </source>
</evidence>
<dbReference type="Gene3D" id="1.20.120.310">
    <property type="entry name" value="ERV/ALR sulfhydryl oxidase domain"/>
    <property type="match status" value="1"/>
</dbReference>
<keyword evidence="5" id="KW-1015">Disulfide bond</keyword>
<evidence type="ECO:0000256" key="3">
    <source>
        <dbReference type="ARBA" id="ARBA00022827"/>
    </source>
</evidence>
<evidence type="ECO:0000256" key="5">
    <source>
        <dbReference type="ARBA" id="ARBA00023157"/>
    </source>
</evidence>
<dbReference type="Pfam" id="PF04777">
    <property type="entry name" value="Evr1_Alr"/>
    <property type="match status" value="1"/>
</dbReference>
<feature type="domain" description="ERV/ALR sulfhydryl oxidase" evidence="8">
    <location>
        <begin position="68"/>
        <end position="168"/>
    </location>
</feature>
<protein>
    <recommendedName>
        <fullName evidence="6">Sulfhydryl oxidase</fullName>
        <ecNumber evidence="6">1.8.3.2</ecNumber>
    </recommendedName>
</protein>
<evidence type="ECO:0000256" key="2">
    <source>
        <dbReference type="ARBA" id="ARBA00022630"/>
    </source>
</evidence>
<keyword evidence="6" id="KW-0472">Membrane</keyword>
<keyword evidence="6" id="KW-0812">Transmembrane</keyword>
<proteinExistence type="predicted"/>
<sequence>MNISRLLRSYKKSPGVVFGTVVILVILVIAVANNSLSESQLDAPVPISHKTQPVEAKNTVPFMPKMANETLKAELGNASWKLFHTILARYPETPTPEQKQHLADYIRSFALVYPCGDCARHFAVLLDKYPPQLSSRKTAALWGCHIHNQVNLRLHKQEYDCSNILEDYDCGCGQDEAEEVQEKDTKEHLASIKLESPFKASGNATDPEHEKLLRIVQLNKMKNMKLERLNQYNNRLKQELARERINASNSSLMIIKYTETTRDGLIPELWGPPQSRYSEKQQVRATKQEARCCAIA</sequence>
<dbReference type="InterPro" id="IPR036284">
    <property type="entry name" value="GGL_sf"/>
</dbReference>
<dbReference type="Gene3D" id="4.10.260.10">
    <property type="entry name" value="Transducin (heterotrimeric G protein), gamma chain"/>
    <property type="match status" value="1"/>
</dbReference>
<evidence type="ECO:0000313" key="9">
    <source>
        <dbReference type="EMBL" id="KAG7849757.1"/>
    </source>
</evidence>
<comment type="catalytic activity">
    <reaction evidence="6">
        <text>2 R'C(R)SH + O2 = R'C(R)S-S(R)CR' + H2O2</text>
        <dbReference type="Rhea" id="RHEA:17357"/>
        <dbReference type="ChEBI" id="CHEBI:15379"/>
        <dbReference type="ChEBI" id="CHEBI:16240"/>
        <dbReference type="ChEBI" id="CHEBI:16520"/>
        <dbReference type="ChEBI" id="CHEBI:17412"/>
        <dbReference type="EC" id="1.8.3.2"/>
    </reaction>
</comment>
<comment type="caution">
    <text evidence="9">The sequence shown here is derived from an EMBL/GenBank/DDBJ whole genome shotgun (WGS) entry which is preliminary data.</text>
</comment>
<keyword evidence="6" id="KW-1133">Transmembrane helix</keyword>
<dbReference type="PROSITE" id="PS51324">
    <property type="entry name" value="ERV_ALR"/>
    <property type="match status" value="1"/>
</dbReference>
<comment type="cofactor">
    <cofactor evidence="1 6">
        <name>FAD</name>
        <dbReference type="ChEBI" id="CHEBI:57692"/>
    </cofactor>
</comment>
<dbReference type="InterPro" id="IPR017905">
    <property type="entry name" value="ERV/ALR_sulphydryl_oxidase"/>
</dbReference>
<dbReference type="SMART" id="SM00224">
    <property type="entry name" value="GGL"/>
    <property type="match status" value="1"/>
</dbReference>
<name>A0ABQ7RXJ6_PICAN</name>
<gene>
    <name evidence="9" type="ORF">KL940_002787</name>
</gene>
<dbReference type="EC" id="1.8.3.2" evidence="6"/>
<evidence type="ECO:0000256" key="1">
    <source>
        <dbReference type="ARBA" id="ARBA00001974"/>
    </source>
</evidence>
<dbReference type="SUPFAM" id="SSF69000">
    <property type="entry name" value="FAD-dependent thiol oxidase"/>
    <property type="match status" value="1"/>
</dbReference>
<feature type="transmembrane region" description="Helical" evidence="6">
    <location>
        <begin position="12"/>
        <end position="32"/>
    </location>
</feature>
<keyword evidence="10" id="KW-1185">Reference proteome</keyword>
<keyword evidence="2 6" id="KW-0285">Flavoprotein</keyword>
<keyword evidence="7" id="KW-0175">Coiled coil</keyword>
<keyword evidence="4 6" id="KW-0560">Oxidoreductase</keyword>
<feature type="coiled-coil region" evidence="7">
    <location>
        <begin position="215"/>
        <end position="246"/>
    </location>
</feature>
<evidence type="ECO:0000256" key="6">
    <source>
        <dbReference type="RuleBase" id="RU371123"/>
    </source>
</evidence>
<dbReference type="PANTHER" id="PTHR12645">
    <property type="entry name" value="ALR/ERV"/>
    <property type="match status" value="1"/>
</dbReference>
<organism evidence="9 10">
    <name type="scientific">Pichia angusta</name>
    <name type="common">Yeast</name>
    <name type="synonym">Hansenula polymorpha</name>
    <dbReference type="NCBI Taxonomy" id="870730"/>
    <lineage>
        <taxon>Eukaryota</taxon>
        <taxon>Fungi</taxon>
        <taxon>Dikarya</taxon>
        <taxon>Ascomycota</taxon>
        <taxon>Saccharomycotina</taxon>
        <taxon>Pichiomycetes</taxon>
        <taxon>Pichiales</taxon>
        <taxon>Pichiaceae</taxon>
        <taxon>Ogataea</taxon>
    </lineage>
</organism>
<keyword evidence="3 6" id="KW-0274">FAD</keyword>
<dbReference type="PANTHER" id="PTHR12645:SF1">
    <property type="entry name" value="FAD-LINKED SULFHYDRYL OXIDASE ERV2"/>
    <property type="match status" value="1"/>
</dbReference>
<dbReference type="EMBL" id="JAHLVD010000006">
    <property type="protein sequence ID" value="KAG7849757.1"/>
    <property type="molecule type" value="Genomic_DNA"/>
</dbReference>
<dbReference type="Pfam" id="PF00631">
    <property type="entry name" value="G-gamma"/>
    <property type="match status" value="1"/>
</dbReference>
<evidence type="ECO:0000256" key="4">
    <source>
        <dbReference type="ARBA" id="ARBA00023002"/>
    </source>
</evidence>
<dbReference type="Proteomes" id="UP001197328">
    <property type="component" value="Unassembled WGS sequence"/>
</dbReference>
<accession>A0ABQ7RXJ6</accession>
<reference evidence="9 10" key="1">
    <citation type="journal article" date="2021" name="G3 (Bethesda)">
        <title>Genomic diversity, chromosomal rearrangements, and interspecies hybridization in the ogataea polymorpha species complex.</title>
        <authorList>
            <person name="Hanson S.J."/>
            <person name="Cinneide E.O."/>
            <person name="Salzberg L.I."/>
            <person name="Wolfe K.H."/>
            <person name="McGowan J."/>
            <person name="Fitzpatrick D.A."/>
            <person name="Matlin K."/>
        </authorList>
    </citation>
    <scope>NUCLEOTIDE SEQUENCE [LARGE SCALE GENOMIC DNA]</scope>
    <source>
        <strain evidence="9">51-138</strain>
    </source>
</reference>
<dbReference type="InterPro" id="IPR036774">
    <property type="entry name" value="ERV/ALR_sulphydryl_oxid_sf"/>
</dbReference>
<dbReference type="InterPro" id="IPR015898">
    <property type="entry name" value="G-protein_gamma-like_dom"/>
</dbReference>
<evidence type="ECO:0000313" key="10">
    <source>
        <dbReference type="Proteomes" id="UP001197328"/>
    </source>
</evidence>
<dbReference type="SMART" id="SM01224">
    <property type="entry name" value="G_gamma"/>
    <property type="match status" value="1"/>
</dbReference>
<dbReference type="InterPro" id="IPR039799">
    <property type="entry name" value="ALR/ERV"/>
</dbReference>
<evidence type="ECO:0000256" key="7">
    <source>
        <dbReference type="SAM" id="Coils"/>
    </source>
</evidence>